<dbReference type="Gene3D" id="2.60.120.1560">
    <property type="match status" value="1"/>
</dbReference>
<dbReference type="AlphaFoldDB" id="A0A1X7QWY8"/>
<sequence length="634" mass="67638">MWYYNSKIYIFLILATQLVSYCYAQECSNLNLTVLDKHDGFSGFFWQYISEDEWPTTHDYLLRYMTQANVDEIGYVNSVSDLNFQIEPLTDGSSDTVTLFNNEINASNFTLSVTGNFIPKITGDYTFSITADDAAMMMIVSDLSFYCCNDVTLSSDDPIKSMMDLMEKYYNLIEYTGSTNDADEITLSLTADQVVPLGVVVINRSEGSMFNLTITDPNGESFSDLNGYVFDIDEDISCNKETAITETASVETKTTYSSTTITTLANVLGLPEYQTTYYVQVPFSALLSISSARSSSAVISSSTSNSEFSSTVVSSSTESSGLETSSMQSLTLSSYLSSSVISSSTESTSISFNSLSSSGIASLEPSSSTKSNSIVSSTINSDISSTAISDSVVSLDISSSSITYLVSSSVQSSVNLFSSTIDSSIVSAYAPSSTLSSAVSSNIASTLTQSSNVTSDSMSSSTTGTAYFNSSKVISSVSTFSDVMTESSAIILTSKGESSGNSKTTVTIPCSSGHCQTISTQSTKVITEASILTSTITKLCSVTHSNSIEVVTATYITKMTTVATYLNCQGGCSTSVLTTIWPESLDDSVVPEITGSECTSSSSYVVKLNENRGTKPIFDVFAIAITIISALTFL</sequence>
<keyword evidence="3" id="KW-0430">Lectin</keyword>
<feature type="domain" description="PA14" evidence="2">
    <location>
        <begin position="39"/>
        <end position="228"/>
    </location>
</feature>
<dbReference type="InterPro" id="IPR018871">
    <property type="entry name" value="GLEYA_adhesin_domain"/>
</dbReference>
<organism evidence="3 4">
    <name type="scientific">Maudiozyma saulgeensis</name>
    <dbReference type="NCBI Taxonomy" id="1789683"/>
    <lineage>
        <taxon>Eukaryota</taxon>
        <taxon>Fungi</taxon>
        <taxon>Dikarya</taxon>
        <taxon>Ascomycota</taxon>
        <taxon>Saccharomycotina</taxon>
        <taxon>Saccharomycetes</taxon>
        <taxon>Saccharomycetales</taxon>
        <taxon>Saccharomycetaceae</taxon>
        <taxon>Maudiozyma</taxon>
    </lineage>
</organism>
<feature type="chain" id="PRO_5013027713" evidence="1">
    <location>
        <begin position="25"/>
        <end position="634"/>
    </location>
</feature>
<dbReference type="Proteomes" id="UP000196158">
    <property type="component" value="Unassembled WGS sequence"/>
</dbReference>
<keyword evidence="1" id="KW-0732">Signal</keyword>
<dbReference type="OrthoDB" id="3998111at2759"/>
<protein>
    <submittedName>
        <fullName evidence="3">Similar to Saccharomyces cerevisiae FLO5 YHR211W Lectin-like cell wall protein (Flocculin) involved in flocculation</fullName>
    </submittedName>
</protein>
<evidence type="ECO:0000313" key="4">
    <source>
        <dbReference type="Proteomes" id="UP000196158"/>
    </source>
</evidence>
<dbReference type="EMBL" id="FXLY01000002">
    <property type="protein sequence ID" value="SMN17932.1"/>
    <property type="molecule type" value="Genomic_DNA"/>
</dbReference>
<name>A0A1X7QWY8_9SACH</name>
<dbReference type="GO" id="GO:0030246">
    <property type="term" value="F:carbohydrate binding"/>
    <property type="evidence" value="ECO:0007669"/>
    <property type="project" value="UniProtKB-KW"/>
</dbReference>
<evidence type="ECO:0000313" key="3">
    <source>
        <dbReference type="EMBL" id="SMN17932.1"/>
    </source>
</evidence>
<accession>A0A1X7QWY8</accession>
<gene>
    <name evidence="3" type="ORF">KASA_0Q03168G</name>
</gene>
<dbReference type="InterPro" id="IPR037524">
    <property type="entry name" value="PA14/GLEYA"/>
</dbReference>
<proteinExistence type="predicted"/>
<dbReference type="Pfam" id="PF10528">
    <property type="entry name" value="GLEYA"/>
    <property type="match status" value="1"/>
</dbReference>
<evidence type="ECO:0000256" key="1">
    <source>
        <dbReference type="SAM" id="SignalP"/>
    </source>
</evidence>
<evidence type="ECO:0000259" key="2">
    <source>
        <dbReference type="PROSITE" id="PS51820"/>
    </source>
</evidence>
<dbReference type="PROSITE" id="PS51820">
    <property type="entry name" value="PA14"/>
    <property type="match status" value="1"/>
</dbReference>
<keyword evidence="4" id="KW-1185">Reference proteome</keyword>
<reference evidence="3 4" key="1">
    <citation type="submission" date="2017-04" db="EMBL/GenBank/DDBJ databases">
        <authorList>
            <person name="Afonso C.L."/>
            <person name="Miller P.J."/>
            <person name="Scott M.A."/>
            <person name="Spackman E."/>
            <person name="Goraichik I."/>
            <person name="Dimitrov K.M."/>
            <person name="Suarez D.L."/>
            <person name="Swayne D.E."/>
        </authorList>
    </citation>
    <scope>NUCLEOTIDE SEQUENCE [LARGE SCALE GENOMIC DNA]</scope>
</reference>
<feature type="signal peptide" evidence="1">
    <location>
        <begin position="1"/>
        <end position="24"/>
    </location>
</feature>